<dbReference type="PANTHER" id="PTHR35317:SF31">
    <property type="entry name" value="DUF4219 DOMAIN-CONTAINING PROTEIN"/>
    <property type="match status" value="1"/>
</dbReference>
<protein>
    <recommendedName>
        <fullName evidence="5">Cation-transporting P-type ATPase N-terminal domain-containing protein</fullName>
    </recommendedName>
</protein>
<name>A0A9D3VVZ5_9ROSI</name>
<evidence type="ECO:0000313" key="4">
    <source>
        <dbReference type="Proteomes" id="UP000828251"/>
    </source>
</evidence>
<organism evidence="3 4">
    <name type="scientific">Gossypium stocksii</name>
    <dbReference type="NCBI Taxonomy" id="47602"/>
    <lineage>
        <taxon>Eukaryota</taxon>
        <taxon>Viridiplantae</taxon>
        <taxon>Streptophyta</taxon>
        <taxon>Embryophyta</taxon>
        <taxon>Tracheophyta</taxon>
        <taxon>Spermatophyta</taxon>
        <taxon>Magnoliopsida</taxon>
        <taxon>eudicotyledons</taxon>
        <taxon>Gunneridae</taxon>
        <taxon>Pentapetalae</taxon>
        <taxon>rosids</taxon>
        <taxon>malvids</taxon>
        <taxon>Malvales</taxon>
        <taxon>Malvaceae</taxon>
        <taxon>Malvoideae</taxon>
        <taxon>Gossypium</taxon>
    </lineage>
</organism>
<dbReference type="SUPFAM" id="SSF81665">
    <property type="entry name" value="Calcium ATPase, transmembrane domain M"/>
    <property type="match status" value="1"/>
</dbReference>
<reference evidence="3 4" key="1">
    <citation type="journal article" date="2021" name="Plant Biotechnol. J.">
        <title>Multi-omics assisted identification of the key and species-specific regulatory components of drought-tolerant mechanisms in Gossypium stocksii.</title>
        <authorList>
            <person name="Yu D."/>
            <person name="Ke L."/>
            <person name="Zhang D."/>
            <person name="Wu Y."/>
            <person name="Sun Y."/>
            <person name="Mei J."/>
            <person name="Sun J."/>
            <person name="Sun Y."/>
        </authorList>
    </citation>
    <scope>NUCLEOTIDE SEQUENCE [LARGE SCALE GENOMIC DNA]</scope>
    <source>
        <strain evidence="4">cv. E1</strain>
        <tissue evidence="3">Leaf</tissue>
    </source>
</reference>
<evidence type="ECO:0000313" key="3">
    <source>
        <dbReference type="EMBL" id="KAH1098352.1"/>
    </source>
</evidence>
<evidence type="ECO:0000256" key="1">
    <source>
        <dbReference type="SAM" id="MobiDB-lite"/>
    </source>
</evidence>
<proteinExistence type="predicted"/>
<keyword evidence="4" id="KW-1185">Reference proteome</keyword>
<evidence type="ECO:0008006" key="5">
    <source>
        <dbReference type="Google" id="ProtNLM"/>
    </source>
</evidence>
<keyword evidence="2" id="KW-0812">Transmembrane</keyword>
<gene>
    <name evidence="3" type="ORF">J1N35_015273</name>
</gene>
<feature type="transmembrane region" description="Helical" evidence="2">
    <location>
        <begin position="313"/>
        <end position="331"/>
    </location>
</feature>
<sequence>MLARSRMVETSFHHHHLLRDHRPVFPLVAPSMDMAFENDFEPPPLRADPTIAQIRQHAKESTKKHKALACLQNGVTDVIFTQIMACRTPTEAWERLKEEFMGSAKTKQQQLINLRRDFENLKIRESETIKLLGEDFSESRVVEKVITTLLERFESKISSLEDSRDLSTISLSELINSLHALEQRRANRQEDHPEGAFQGKAKESSSTSQKGKKRYPPCVHYKKTIHSEKFCWFRPDIQCRKCQQYGHIEKDVKKQKILDGVDGIAEKLSTSTTDELSSNFSLLNKRKYVYEINKFETEAKGFLAFVWDALQDITLIILGVYTLVSLIVGIIMEGWPKETHDGLWIVTSILLVMIVTVTCDYRHSMKFKNLDKKKKKEETKQRRSVEALACNATLNQQQLMKIGSNEVEPDAAAVLGAFCYFVAI</sequence>
<comment type="caution">
    <text evidence="3">The sequence shown here is derived from an EMBL/GenBank/DDBJ whole genome shotgun (WGS) entry which is preliminary data.</text>
</comment>
<dbReference type="Pfam" id="PF14223">
    <property type="entry name" value="Retrotran_gag_2"/>
    <property type="match status" value="1"/>
</dbReference>
<evidence type="ECO:0000256" key="2">
    <source>
        <dbReference type="SAM" id="Phobius"/>
    </source>
</evidence>
<feature type="region of interest" description="Disordered" evidence="1">
    <location>
        <begin position="186"/>
        <end position="215"/>
    </location>
</feature>
<dbReference type="PANTHER" id="PTHR35317">
    <property type="entry name" value="OS04G0629600 PROTEIN"/>
    <property type="match status" value="1"/>
</dbReference>
<dbReference type="Proteomes" id="UP000828251">
    <property type="component" value="Unassembled WGS sequence"/>
</dbReference>
<keyword evidence="2" id="KW-1133">Transmembrane helix</keyword>
<dbReference type="InterPro" id="IPR023298">
    <property type="entry name" value="ATPase_P-typ_TM_dom_sf"/>
</dbReference>
<dbReference type="OrthoDB" id="991447at2759"/>
<accession>A0A9D3VVZ5</accession>
<dbReference type="AlphaFoldDB" id="A0A9D3VVZ5"/>
<feature type="transmembrane region" description="Helical" evidence="2">
    <location>
        <begin position="343"/>
        <end position="361"/>
    </location>
</feature>
<keyword evidence="2" id="KW-0472">Membrane</keyword>
<dbReference type="EMBL" id="JAIQCV010000005">
    <property type="protein sequence ID" value="KAH1098352.1"/>
    <property type="molecule type" value="Genomic_DNA"/>
</dbReference>